<protein>
    <submittedName>
        <fullName evidence="1">Uncharacterized protein</fullName>
    </submittedName>
</protein>
<dbReference type="EMBL" id="LWHJ01000029">
    <property type="protein sequence ID" value="OAQ38973.1"/>
    <property type="molecule type" value="Genomic_DNA"/>
</dbReference>
<organism evidence="1 2">
    <name type="scientific">Pedobacter psychrophilus</name>
    <dbReference type="NCBI Taxonomy" id="1826909"/>
    <lineage>
        <taxon>Bacteria</taxon>
        <taxon>Pseudomonadati</taxon>
        <taxon>Bacteroidota</taxon>
        <taxon>Sphingobacteriia</taxon>
        <taxon>Sphingobacteriales</taxon>
        <taxon>Sphingobacteriaceae</taxon>
        <taxon>Pedobacter</taxon>
    </lineage>
</organism>
<evidence type="ECO:0000313" key="2">
    <source>
        <dbReference type="Proteomes" id="UP000078459"/>
    </source>
</evidence>
<dbReference type="AlphaFoldDB" id="A0A179DET3"/>
<comment type="caution">
    <text evidence="1">The sequence shown here is derived from an EMBL/GenBank/DDBJ whole genome shotgun (WGS) entry which is preliminary data.</text>
</comment>
<keyword evidence="2" id="KW-1185">Reference proteome</keyword>
<proteinExistence type="predicted"/>
<reference evidence="1 2" key="1">
    <citation type="submission" date="2016-04" db="EMBL/GenBank/DDBJ databases">
        <authorList>
            <person name="Evans L.H."/>
            <person name="Alamgir A."/>
            <person name="Owens N."/>
            <person name="Weber N.D."/>
            <person name="Virtaneva K."/>
            <person name="Barbian K."/>
            <person name="Babar A."/>
            <person name="Rosenke K."/>
        </authorList>
    </citation>
    <scope>NUCLEOTIDE SEQUENCE [LARGE SCALE GENOMIC DNA]</scope>
    <source>
        <strain evidence="1 2">CCM 8644</strain>
    </source>
</reference>
<dbReference type="Proteomes" id="UP000078459">
    <property type="component" value="Unassembled WGS sequence"/>
</dbReference>
<sequence>MIIEWNEAALNALDSYKVRSTPYTIDSFVEKLLRWYNLRSKACPNFLEKNFPQIMSLRVTACPDFSGKQSVIGLYDKLMTRFF</sequence>
<accession>A0A179DET3</accession>
<evidence type="ECO:0000313" key="1">
    <source>
        <dbReference type="EMBL" id="OAQ38973.1"/>
    </source>
</evidence>
<reference evidence="1 2" key="2">
    <citation type="submission" date="2016-06" db="EMBL/GenBank/DDBJ databases">
        <title>Pedobacter psychrophilus sp. nov., isolated from Antarctic fragmentary rock.</title>
        <authorList>
            <person name="Svec P."/>
        </authorList>
    </citation>
    <scope>NUCLEOTIDE SEQUENCE [LARGE SCALE GENOMIC DNA]</scope>
    <source>
        <strain evidence="1 2">CCM 8644</strain>
    </source>
</reference>
<name>A0A179DET3_9SPHI</name>
<gene>
    <name evidence="1" type="ORF">A5893_13120</name>
</gene>